<evidence type="ECO:0000256" key="1">
    <source>
        <dbReference type="SAM" id="Phobius"/>
    </source>
</evidence>
<gene>
    <name evidence="2" type="ORF">CLV56_3589</name>
</gene>
<dbReference type="OrthoDB" id="3388334at2"/>
<keyword evidence="1" id="KW-0812">Transmembrane</keyword>
<sequence>MTALVIVVLAACLALPGWAFVRDPRGVRLVGGALTVAWAAAIVATLFDGRVDGETTQDVLVLFALLLAVAGGAVVTAAAFLVIDQGRTEVGGEPPRIQAAGQVLRGGAWIGALERFAVFGALAARWPEGVAIVLAVKGLGRYPELRTGASAGTAERFIIGTMVSVIWASGCVYVALAPYVLPLTAL</sequence>
<feature type="transmembrane region" description="Helical" evidence="1">
    <location>
        <begin position="59"/>
        <end position="83"/>
    </location>
</feature>
<accession>A0A0B2BU23</accession>
<proteinExistence type="predicted"/>
<name>A0A0B2BU23_9ACTN</name>
<feature type="transmembrane region" description="Helical" evidence="1">
    <location>
        <begin position="157"/>
        <end position="181"/>
    </location>
</feature>
<organism evidence="2 3">
    <name type="scientific">Mumia flava</name>
    <dbReference type="NCBI Taxonomy" id="1348852"/>
    <lineage>
        <taxon>Bacteria</taxon>
        <taxon>Bacillati</taxon>
        <taxon>Actinomycetota</taxon>
        <taxon>Actinomycetes</taxon>
        <taxon>Propionibacteriales</taxon>
        <taxon>Nocardioidaceae</taxon>
        <taxon>Mumia</taxon>
    </lineage>
</organism>
<dbReference type="EMBL" id="PGEZ01000002">
    <property type="protein sequence ID" value="PJJ54085.1"/>
    <property type="molecule type" value="Genomic_DNA"/>
</dbReference>
<keyword evidence="3" id="KW-1185">Reference proteome</keyword>
<dbReference type="AlphaFoldDB" id="A0A0B2BU23"/>
<reference evidence="2 3" key="1">
    <citation type="submission" date="2017-11" db="EMBL/GenBank/DDBJ databases">
        <title>Genomic Encyclopedia of Archaeal and Bacterial Type Strains, Phase II (KMG-II): From Individual Species to Whole Genera.</title>
        <authorList>
            <person name="Goeker M."/>
        </authorList>
    </citation>
    <scope>NUCLEOTIDE SEQUENCE [LARGE SCALE GENOMIC DNA]</scope>
    <source>
        <strain evidence="2 3">DSM 27763</strain>
    </source>
</reference>
<keyword evidence="1" id="KW-1133">Transmembrane helix</keyword>
<protein>
    <submittedName>
        <fullName evidence="2">Uncharacterized protein</fullName>
    </submittedName>
</protein>
<evidence type="ECO:0000313" key="2">
    <source>
        <dbReference type="EMBL" id="PJJ54085.1"/>
    </source>
</evidence>
<dbReference type="RefSeq" id="WP_039340552.1">
    <property type="nucleotide sequence ID" value="NZ_PGEZ01000002.1"/>
</dbReference>
<dbReference type="Proteomes" id="UP000230842">
    <property type="component" value="Unassembled WGS sequence"/>
</dbReference>
<comment type="caution">
    <text evidence="2">The sequence shown here is derived from an EMBL/GenBank/DDBJ whole genome shotgun (WGS) entry which is preliminary data.</text>
</comment>
<evidence type="ECO:0000313" key="3">
    <source>
        <dbReference type="Proteomes" id="UP000230842"/>
    </source>
</evidence>
<feature type="transmembrane region" description="Helical" evidence="1">
    <location>
        <begin position="29"/>
        <end position="47"/>
    </location>
</feature>
<keyword evidence="1" id="KW-0472">Membrane</keyword>